<evidence type="ECO:0000313" key="4">
    <source>
        <dbReference type="Proteomes" id="UP000184089"/>
    </source>
</evidence>
<evidence type="ECO:0000313" key="3">
    <source>
        <dbReference type="EMBL" id="SHG11536.1"/>
    </source>
</evidence>
<keyword evidence="1" id="KW-0175">Coiled coil</keyword>
<feature type="compositionally biased region" description="Polar residues" evidence="2">
    <location>
        <begin position="97"/>
        <end position="106"/>
    </location>
</feature>
<proteinExistence type="predicted"/>
<evidence type="ECO:0000256" key="1">
    <source>
        <dbReference type="SAM" id="Coils"/>
    </source>
</evidence>
<dbReference type="SUPFAM" id="SSF52172">
    <property type="entry name" value="CheY-like"/>
    <property type="match status" value="1"/>
</dbReference>
<sequence>MTILLVDSDKKALDREMWRFTQRPFAVTVSLHSSGDDAIRFSMCHDVDMVFTRAVLSDMTGRELVEKLHQINPKVKCYILSSYEEIPISRFLGQSSNFTDKGSAQPQPLEEKNQTSDTDITERRRLGIPSCSFQKEREKGDRTMTEQELRSLNRKELLEIMIEQGRELEISKAKYEKDLAFLKSEHEKDMDYLKAEYEKEIAALKKELEGARAALQNRQIAIDEAGSIAMAALQLNGVFEAAQAASQQYIENIRSLSDRQASICAQRDAESKAEQERRMQETTTKCAQMEYLSKKKCEEMEAEAKRKSEAYWAEVSHRLQSFYENHQELKKLLNFSAPNISL</sequence>
<evidence type="ECO:0000256" key="2">
    <source>
        <dbReference type="SAM" id="MobiDB-lite"/>
    </source>
</evidence>
<dbReference type="InterPro" id="IPR011006">
    <property type="entry name" value="CheY-like_superfamily"/>
</dbReference>
<feature type="coiled-coil region" evidence="1">
    <location>
        <begin position="135"/>
        <end position="221"/>
    </location>
</feature>
<dbReference type="AlphaFoldDB" id="A0AAQ1MDK2"/>
<accession>A0AAQ1MDK2</accession>
<protein>
    <submittedName>
        <fullName evidence="3">Response regulator receiver domain-containing protein</fullName>
    </submittedName>
</protein>
<feature type="region of interest" description="Disordered" evidence="2">
    <location>
        <begin position="97"/>
        <end position="123"/>
    </location>
</feature>
<dbReference type="Proteomes" id="UP000184089">
    <property type="component" value="Unassembled WGS sequence"/>
</dbReference>
<name>A0AAQ1MDK2_9FIRM</name>
<reference evidence="4" key="1">
    <citation type="submission" date="2016-11" db="EMBL/GenBank/DDBJ databases">
        <authorList>
            <person name="Jaros S."/>
            <person name="Januszkiewicz K."/>
            <person name="Wedrychowicz H."/>
        </authorList>
    </citation>
    <scope>NUCLEOTIDE SEQUENCE [LARGE SCALE GENOMIC DNA]</scope>
    <source>
        <strain evidence="4">DSM 4029</strain>
    </source>
</reference>
<gene>
    <name evidence="3" type="ORF">SAMN05444424_1526</name>
</gene>
<comment type="caution">
    <text evidence="3">The sequence shown here is derived from an EMBL/GenBank/DDBJ whole genome shotgun (WGS) entry which is preliminary data.</text>
</comment>
<dbReference type="Gene3D" id="3.40.50.2300">
    <property type="match status" value="1"/>
</dbReference>
<dbReference type="RefSeq" id="WP_052537567.1">
    <property type="nucleotide sequence ID" value="NZ_FQVY01000002.1"/>
</dbReference>
<feature type="compositionally biased region" description="Basic and acidic residues" evidence="2">
    <location>
        <begin position="109"/>
        <end position="123"/>
    </location>
</feature>
<organism evidence="3 4">
    <name type="scientific">Bittarella massiliensis</name>
    <name type="common">ex Durand et al. 2017</name>
    <dbReference type="NCBI Taxonomy" id="1720313"/>
    <lineage>
        <taxon>Bacteria</taxon>
        <taxon>Bacillati</taxon>
        <taxon>Bacillota</taxon>
        <taxon>Clostridia</taxon>
        <taxon>Eubacteriales</taxon>
        <taxon>Oscillospiraceae</taxon>
        <taxon>Bittarella (ex Durand et al. 2017)</taxon>
    </lineage>
</organism>
<dbReference type="EMBL" id="FQVY01000002">
    <property type="protein sequence ID" value="SHG11536.1"/>
    <property type="molecule type" value="Genomic_DNA"/>
</dbReference>